<dbReference type="InParanoid" id="A0A0V0QR70"/>
<organism evidence="1 2">
    <name type="scientific">Pseudocohnilembus persalinus</name>
    <name type="common">Ciliate</name>
    <dbReference type="NCBI Taxonomy" id="266149"/>
    <lineage>
        <taxon>Eukaryota</taxon>
        <taxon>Sar</taxon>
        <taxon>Alveolata</taxon>
        <taxon>Ciliophora</taxon>
        <taxon>Intramacronucleata</taxon>
        <taxon>Oligohymenophorea</taxon>
        <taxon>Scuticociliatia</taxon>
        <taxon>Philasterida</taxon>
        <taxon>Pseudocohnilembidae</taxon>
        <taxon>Pseudocohnilembus</taxon>
    </lineage>
</organism>
<keyword evidence="2" id="KW-1185">Reference proteome</keyword>
<comment type="caution">
    <text evidence="1">The sequence shown here is derived from an EMBL/GenBank/DDBJ whole genome shotgun (WGS) entry which is preliminary data.</text>
</comment>
<accession>A0A0V0QR70</accession>
<sequence length="99" mass="11865">MIKYFQKQMSNSSEIQQNNQFNEKIIETPIHCYNCLQREILKSTTTPQYYNCQKCQFKTCIKHGSSLQICFCICPLCLEDIQIEDDKKYFQINYILNIF</sequence>
<evidence type="ECO:0000313" key="1">
    <source>
        <dbReference type="EMBL" id="KRX04761.1"/>
    </source>
</evidence>
<gene>
    <name evidence="1" type="ORF">PPERSA_11817</name>
</gene>
<dbReference type="AlphaFoldDB" id="A0A0V0QR70"/>
<dbReference type="Proteomes" id="UP000054937">
    <property type="component" value="Unassembled WGS sequence"/>
</dbReference>
<name>A0A0V0QR70_PSEPJ</name>
<proteinExistence type="predicted"/>
<protein>
    <submittedName>
        <fullName evidence="1">Uncharacterized protein</fullName>
    </submittedName>
</protein>
<dbReference type="EMBL" id="LDAU01000111">
    <property type="protein sequence ID" value="KRX04761.1"/>
    <property type="molecule type" value="Genomic_DNA"/>
</dbReference>
<evidence type="ECO:0000313" key="2">
    <source>
        <dbReference type="Proteomes" id="UP000054937"/>
    </source>
</evidence>
<reference evidence="1 2" key="1">
    <citation type="journal article" date="2015" name="Sci. Rep.">
        <title>Genome of the facultative scuticociliatosis pathogen Pseudocohnilembus persalinus provides insight into its virulence through horizontal gene transfer.</title>
        <authorList>
            <person name="Xiong J."/>
            <person name="Wang G."/>
            <person name="Cheng J."/>
            <person name="Tian M."/>
            <person name="Pan X."/>
            <person name="Warren A."/>
            <person name="Jiang C."/>
            <person name="Yuan D."/>
            <person name="Miao W."/>
        </authorList>
    </citation>
    <scope>NUCLEOTIDE SEQUENCE [LARGE SCALE GENOMIC DNA]</scope>
    <source>
        <strain evidence="1">36N120E</strain>
    </source>
</reference>